<keyword evidence="3" id="KW-1185">Reference proteome</keyword>
<sequence>MLPAGHSHATEAFNDGSNRGTRVFPEKMDFSPRTLIHNDLHLRPETPHAEIKLPRFRNHTQSPAALFGSWGRDRNHLANLKNCPSGSNTPPLPLTQCLYPIKIKPPIRPISEDGSQPIITHHILGR</sequence>
<evidence type="ECO:0000256" key="1">
    <source>
        <dbReference type="SAM" id="MobiDB-lite"/>
    </source>
</evidence>
<proteinExistence type="predicted"/>
<accession>A0ABR3MRH1</accession>
<protein>
    <recommendedName>
        <fullName evidence="4">Prolactin receptor</fullName>
    </recommendedName>
</protein>
<evidence type="ECO:0000313" key="3">
    <source>
        <dbReference type="Proteomes" id="UP001558613"/>
    </source>
</evidence>
<organism evidence="2 3">
    <name type="scientific">Cirrhinus molitorella</name>
    <name type="common">mud carp</name>
    <dbReference type="NCBI Taxonomy" id="172907"/>
    <lineage>
        <taxon>Eukaryota</taxon>
        <taxon>Metazoa</taxon>
        <taxon>Chordata</taxon>
        <taxon>Craniata</taxon>
        <taxon>Vertebrata</taxon>
        <taxon>Euteleostomi</taxon>
        <taxon>Actinopterygii</taxon>
        <taxon>Neopterygii</taxon>
        <taxon>Teleostei</taxon>
        <taxon>Ostariophysi</taxon>
        <taxon>Cypriniformes</taxon>
        <taxon>Cyprinidae</taxon>
        <taxon>Labeoninae</taxon>
        <taxon>Labeonini</taxon>
        <taxon>Cirrhinus</taxon>
    </lineage>
</organism>
<dbReference type="Proteomes" id="UP001558613">
    <property type="component" value="Unassembled WGS sequence"/>
</dbReference>
<comment type="caution">
    <text evidence="2">The sequence shown here is derived from an EMBL/GenBank/DDBJ whole genome shotgun (WGS) entry which is preliminary data.</text>
</comment>
<reference evidence="2 3" key="1">
    <citation type="submission" date="2023-09" db="EMBL/GenBank/DDBJ databases">
        <authorList>
            <person name="Wang M."/>
        </authorList>
    </citation>
    <scope>NUCLEOTIDE SEQUENCE [LARGE SCALE GENOMIC DNA]</scope>
    <source>
        <strain evidence="2">GT-2023</strain>
        <tissue evidence="2">Liver</tissue>
    </source>
</reference>
<name>A0ABR3MRH1_9TELE</name>
<evidence type="ECO:0000313" key="2">
    <source>
        <dbReference type="EMBL" id="KAL1267215.1"/>
    </source>
</evidence>
<dbReference type="EMBL" id="JAYMGO010000010">
    <property type="protein sequence ID" value="KAL1267215.1"/>
    <property type="molecule type" value="Genomic_DNA"/>
</dbReference>
<gene>
    <name evidence="2" type="ORF">QQF64_002890</name>
</gene>
<evidence type="ECO:0008006" key="4">
    <source>
        <dbReference type="Google" id="ProtNLM"/>
    </source>
</evidence>
<feature type="region of interest" description="Disordered" evidence="1">
    <location>
        <begin position="1"/>
        <end position="24"/>
    </location>
</feature>